<dbReference type="PANTHER" id="PTHR30557">
    <property type="entry name" value="THIAMINE BIOSYNTHESIS PROTEIN THIC"/>
    <property type="match status" value="1"/>
</dbReference>
<feature type="binding site" evidence="10">
    <location>
        <position position="216"/>
    </location>
    <ligand>
        <name>substrate</name>
    </ligand>
</feature>
<keyword evidence="3 10" id="KW-0949">S-adenosyl-L-methionine</keyword>
<evidence type="ECO:0000256" key="8">
    <source>
        <dbReference type="ARBA" id="ARBA00023014"/>
    </source>
</evidence>
<feature type="binding site" evidence="10">
    <location>
        <position position="245"/>
    </location>
    <ligand>
        <name>substrate</name>
    </ligand>
</feature>
<keyword evidence="5 10" id="KW-0862">Zinc</keyword>
<dbReference type="Proteomes" id="UP001262410">
    <property type="component" value="Unassembled WGS sequence"/>
</dbReference>
<name>A0ABU1JP16_9PROT</name>
<feature type="binding site" evidence="10">
    <location>
        <begin position="330"/>
        <end position="332"/>
    </location>
    <ligand>
        <name>substrate</name>
    </ligand>
</feature>
<evidence type="ECO:0000256" key="3">
    <source>
        <dbReference type="ARBA" id="ARBA00022691"/>
    </source>
</evidence>
<evidence type="ECO:0000256" key="6">
    <source>
        <dbReference type="ARBA" id="ARBA00022977"/>
    </source>
</evidence>
<feature type="binding site" evidence="10">
    <location>
        <position position="410"/>
    </location>
    <ligand>
        <name>substrate</name>
    </ligand>
</feature>
<dbReference type="EC" id="4.1.99.17" evidence="10"/>
<evidence type="ECO:0000256" key="7">
    <source>
        <dbReference type="ARBA" id="ARBA00023004"/>
    </source>
</evidence>
<dbReference type="SFLD" id="SFLDS00113">
    <property type="entry name" value="Radical_SAM_Phosphomethylpyrim"/>
    <property type="match status" value="1"/>
</dbReference>
<comment type="caution">
    <text evidence="12">The sequence shown here is derived from an EMBL/GenBank/DDBJ whole genome shotgun (WGS) entry which is preliminary data.</text>
</comment>
<dbReference type="NCBIfam" id="NF009895">
    <property type="entry name" value="PRK13352.1"/>
    <property type="match status" value="1"/>
</dbReference>
<keyword evidence="8 10" id="KW-0411">Iron-sulfur</keyword>
<evidence type="ECO:0000256" key="10">
    <source>
        <dbReference type="HAMAP-Rule" id="MF_00089"/>
    </source>
</evidence>
<keyword evidence="6 10" id="KW-0784">Thiamine biosynthesis</keyword>
<accession>A0ABU1JP16</accession>
<feature type="binding site" evidence="10">
    <location>
        <position position="566"/>
    </location>
    <ligand>
        <name>[4Fe-4S] cluster</name>
        <dbReference type="ChEBI" id="CHEBI:49883"/>
        <note>4Fe-4S-S-AdoMet</note>
    </ligand>
</feature>
<dbReference type="SFLD" id="SFLDF00407">
    <property type="entry name" value="phosphomethylpyrimidine_syntha"/>
    <property type="match status" value="1"/>
</dbReference>
<comment type="function">
    <text evidence="1 10">Catalyzes the synthesis of the hydroxymethylpyrimidine phosphate (HMP-P) moiety of thiamine from aminoimidazole ribotide (AIR) in a radical S-adenosyl-L-methionine (SAM)-dependent reaction.</text>
</comment>
<feature type="domain" description="ThiC-associated" evidence="11">
    <location>
        <begin position="15"/>
        <end position="86"/>
    </location>
</feature>
<reference evidence="12 13" key="1">
    <citation type="submission" date="2023-07" db="EMBL/GenBank/DDBJ databases">
        <title>Sorghum-associated microbial communities from plants grown in Nebraska, USA.</title>
        <authorList>
            <person name="Schachtman D."/>
        </authorList>
    </citation>
    <scope>NUCLEOTIDE SEQUENCE [LARGE SCALE GENOMIC DNA]</scope>
    <source>
        <strain evidence="12 13">584</strain>
    </source>
</reference>
<evidence type="ECO:0000313" key="13">
    <source>
        <dbReference type="Proteomes" id="UP001262410"/>
    </source>
</evidence>
<feature type="binding site" evidence="10">
    <location>
        <begin position="371"/>
        <end position="374"/>
    </location>
    <ligand>
        <name>substrate</name>
    </ligand>
</feature>
<evidence type="ECO:0000256" key="4">
    <source>
        <dbReference type="ARBA" id="ARBA00022723"/>
    </source>
</evidence>
<dbReference type="Gene3D" id="3.20.20.540">
    <property type="entry name" value="Radical SAM ThiC family, central domain"/>
    <property type="match status" value="1"/>
</dbReference>
<dbReference type="Gene3D" id="6.10.250.620">
    <property type="match status" value="1"/>
</dbReference>
<feature type="binding site" evidence="10">
    <location>
        <position position="558"/>
    </location>
    <ligand>
        <name>[4Fe-4S] cluster</name>
        <dbReference type="ChEBI" id="CHEBI:49883"/>
        <note>4Fe-4S-S-AdoMet</note>
    </ligand>
</feature>
<comment type="catalytic activity">
    <reaction evidence="10">
        <text>5-amino-1-(5-phospho-beta-D-ribosyl)imidazole + S-adenosyl-L-methionine = 4-amino-2-methyl-5-(phosphooxymethyl)pyrimidine + CO + 5'-deoxyadenosine + formate + L-methionine + 3 H(+)</text>
        <dbReference type="Rhea" id="RHEA:24840"/>
        <dbReference type="ChEBI" id="CHEBI:15378"/>
        <dbReference type="ChEBI" id="CHEBI:15740"/>
        <dbReference type="ChEBI" id="CHEBI:17245"/>
        <dbReference type="ChEBI" id="CHEBI:17319"/>
        <dbReference type="ChEBI" id="CHEBI:57844"/>
        <dbReference type="ChEBI" id="CHEBI:58354"/>
        <dbReference type="ChEBI" id="CHEBI:59789"/>
        <dbReference type="ChEBI" id="CHEBI:137981"/>
        <dbReference type="EC" id="4.1.99.17"/>
    </reaction>
</comment>
<protein>
    <recommendedName>
        <fullName evidence="10">Phosphomethylpyrimidine synthase</fullName>
        <ecNumber evidence="10">4.1.99.17</ecNumber>
    </recommendedName>
    <alternativeName>
        <fullName evidence="10">Hydroxymethylpyrimidine phosphate synthase</fullName>
        <shortName evidence="10">HMP-P synthase</shortName>
        <shortName evidence="10">HMP-phosphate synthase</shortName>
        <shortName evidence="10">HMPP synthase</shortName>
    </alternativeName>
    <alternativeName>
        <fullName evidence="10">Thiamine biosynthesis protein ThiC</fullName>
    </alternativeName>
</protein>
<dbReference type="NCBIfam" id="TIGR00190">
    <property type="entry name" value="thiC"/>
    <property type="match status" value="1"/>
</dbReference>
<organism evidence="12 13">
    <name type="scientific">Inquilinus ginsengisoli</name>
    <dbReference type="NCBI Taxonomy" id="363840"/>
    <lineage>
        <taxon>Bacteria</taxon>
        <taxon>Pseudomonadati</taxon>
        <taxon>Pseudomonadota</taxon>
        <taxon>Alphaproteobacteria</taxon>
        <taxon>Rhodospirillales</taxon>
        <taxon>Rhodospirillaceae</taxon>
        <taxon>Inquilinus</taxon>
    </lineage>
</organism>
<dbReference type="RefSeq" id="WP_309793501.1">
    <property type="nucleotide sequence ID" value="NZ_JAVDPW010000003.1"/>
</dbReference>
<dbReference type="GO" id="GO:0070284">
    <property type="term" value="F:phosphomethylpyrimidine synthase activity"/>
    <property type="evidence" value="ECO:0007669"/>
    <property type="project" value="UniProtKB-EC"/>
</dbReference>
<keyword evidence="2 10" id="KW-0004">4Fe-4S</keyword>
<keyword evidence="13" id="KW-1185">Reference proteome</keyword>
<sequence>MPKDVIPTTVTTGAMPGSRKVHVPGERHPDLRVAMREIVLSPEAGEPPVRVYDSSGPYTDPAALIDIGAGLPPIRAGWIAARGDVEAYDGRVVRPEDDGRREGEAANLFEFRRGDRRTLRARGGTAVTQMAYARAGIVTPEMEYVAIRENLGREKLAEAAARDGESFGAAIPDYVTPEFVRDEIARGRAIIPSNINHPESEPMIIGRNFLVKINANIGNSAVTSSIAEEVEKMVWAIRWGADNVMDLSTGRNIHTTREWILRNSPVPIGTVPIYQALEKVNGVAEDLTWEIFRDTLIEQAEQGVDYFTIHAGVRLAYIPLTAKRVTGIVSRGGSIMAKWCLSHHRESFLYTHFREICAIMRAYDVAFSLGDGLRPGSIADANDAAQFAELETLGELTQIAWEHDVQVMIEGPGHVPMHKIKANMDKQLAVCGEAPFYTLGPLTTDIAPGYDHITSGIGAAMIGWFGTAMLCYVTPKEHLGLPDRDDVKTGVVTYKIAAHAADLAKGHPAAQVRDDALSRARFDFRWRDQFHLSLDPDTALAFHDETLPAEGAKTAHFCSMCGPKFCSMKITQEIRATAEAGMEEMASRFRDGGGQIYRAAE</sequence>
<feature type="binding site" evidence="10">
    <location>
        <position position="274"/>
    </location>
    <ligand>
        <name>substrate</name>
    </ligand>
</feature>
<dbReference type="HAMAP" id="MF_00089">
    <property type="entry name" value="ThiC"/>
    <property type="match status" value="1"/>
</dbReference>
<comment type="pathway">
    <text evidence="10">Cofactor biosynthesis; thiamine diphosphate biosynthesis.</text>
</comment>
<dbReference type="Pfam" id="PF01964">
    <property type="entry name" value="ThiC_Rad_SAM"/>
    <property type="match status" value="1"/>
</dbReference>
<comment type="cofactor">
    <cofactor evidence="10">
        <name>[4Fe-4S] cluster</name>
        <dbReference type="ChEBI" id="CHEBI:49883"/>
    </cofactor>
    <text evidence="10">Binds 1 [4Fe-4S] cluster per subunit. The cluster is coordinated with 3 cysteines and an exchangeable S-adenosyl-L-methionine.</text>
</comment>
<dbReference type="EMBL" id="JAVDPW010000003">
    <property type="protein sequence ID" value="MDR6289290.1"/>
    <property type="molecule type" value="Genomic_DNA"/>
</dbReference>
<evidence type="ECO:0000256" key="1">
    <source>
        <dbReference type="ARBA" id="ARBA00003175"/>
    </source>
</evidence>
<proteinExistence type="inferred from homology"/>
<gene>
    <name evidence="10" type="primary">thiC</name>
    <name evidence="12" type="ORF">E9232_001805</name>
</gene>
<feature type="binding site" evidence="10">
    <location>
        <position position="414"/>
    </location>
    <ligand>
        <name>Zn(2+)</name>
        <dbReference type="ChEBI" id="CHEBI:29105"/>
    </ligand>
</feature>
<keyword evidence="9 10" id="KW-0456">Lyase</keyword>
<comment type="similarity">
    <text evidence="10">Belongs to the ThiC family.</text>
</comment>
<dbReference type="InterPro" id="IPR038521">
    <property type="entry name" value="ThiC/Bza_core_dom"/>
</dbReference>
<evidence type="ECO:0000256" key="5">
    <source>
        <dbReference type="ARBA" id="ARBA00022833"/>
    </source>
</evidence>
<dbReference type="NCBIfam" id="NF006763">
    <property type="entry name" value="PRK09284.1"/>
    <property type="match status" value="1"/>
</dbReference>
<dbReference type="Pfam" id="PF13667">
    <property type="entry name" value="ThiC-associated"/>
    <property type="match status" value="1"/>
</dbReference>
<evidence type="ECO:0000313" key="12">
    <source>
        <dbReference type="EMBL" id="MDR6289290.1"/>
    </source>
</evidence>
<feature type="binding site" evidence="10">
    <location>
        <position position="437"/>
    </location>
    <ligand>
        <name>substrate</name>
    </ligand>
</feature>
<keyword evidence="4 10" id="KW-0479">Metal-binding</keyword>
<dbReference type="InterPro" id="IPR025747">
    <property type="entry name" value="ThiC-associated_dom"/>
</dbReference>
<dbReference type="InterPro" id="IPR037509">
    <property type="entry name" value="ThiC"/>
</dbReference>
<feature type="binding site" evidence="10">
    <location>
        <position position="478"/>
    </location>
    <ligand>
        <name>Zn(2+)</name>
        <dbReference type="ChEBI" id="CHEBI:29105"/>
    </ligand>
</feature>
<comment type="subunit">
    <text evidence="10">Homodimer.</text>
</comment>
<dbReference type="PANTHER" id="PTHR30557:SF1">
    <property type="entry name" value="PHOSPHOMETHYLPYRIMIDINE SYNTHASE, CHLOROPLASTIC"/>
    <property type="match status" value="1"/>
</dbReference>
<evidence type="ECO:0000256" key="9">
    <source>
        <dbReference type="ARBA" id="ARBA00023239"/>
    </source>
</evidence>
<feature type="binding site" evidence="10">
    <location>
        <position position="310"/>
    </location>
    <ligand>
        <name>substrate</name>
    </ligand>
</feature>
<feature type="binding site" evidence="10">
    <location>
        <position position="561"/>
    </location>
    <ligand>
        <name>[4Fe-4S] cluster</name>
        <dbReference type="ChEBI" id="CHEBI:49883"/>
        <note>4Fe-4S-S-AdoMet</note>
    </ligand>
</feature>
<keyword evidence="7 10" id="KW-0408">Iron</keyword>
<evidence type="ECO:0000256" key="2">
    <source>
        <dbReference type="ARBA" id="ARBA00022485"/>
    </source>
</evidence>
<evidence type="ECO:0000259" key="11">
    <source>
        <dbReference type="Pfam" id="PF13667"/>
    </source>
</evidence>
<dbReference type="InterPro" id="IPR002817">
    <property type="entry name" value="ThiC/BzaA/B"/>
</dbReference>
<dbReference type="SFLD" id="SFLDG01114">
    <property type="entry name" value="phosphomethylpyrimidine_syntha"/>
    <property type="match status" value="1"/>
</dbReference>